<evidence type="ECO:0000256" key="3">
    <source>
        <dbReference type="ARBA" id="ARBA00022777"/>
    </source>
</evidence>
<evidence type="ECO:0000256" key="5">
    <source>
        <dbReference type="PROSITE-ProRule" id="PRU10141"/>
    </source>
</evidence>
<dbReference type="PROSITE" id="PS00107">
    <property type="entry name" value="PROTEIN_KINASE_ATP"/>
    <property type="match status" value="1"/>
</dbReference>
<gene>
    <name evidence="9" type="ORF">MUK42_05360</name>
</gene>
<dbReference type="GO" id="GO:0004674">
    <property type="term" value="F:protein serine/threonine kinase activity"/>
    <property type="evidence" value="ECO:0007669"/>
    <property type="project" value="UniProtKB-KW"/>
</dbReference>
<accession>A0A9E7JJG5</accession>
<keyword evidence="2 5" id="KW-0547">Nucleotide-binding</keyword>
<name>A0A9E7JJG5_9LILI</name>
<keyword evidence="3 9" id="KW-0418">Kinase</keyword>
<keyword evidence="1" id="KW-0808">Transferase</keyword>
<protein>
    <submittedName>
        <fullName evidence="9">Wall-associated receptor kinase</fullName>
    </submittedName>
</protein>
<reference evidence="9" key="1">
    <citation type="submission" date="2022-05" db="EMBL/GenBank/DDBJ databases">
        <title>The Musa troglodytarum L. genome provides insights into the mechanism of non-climacteric behaviour and enrichment of carotenoids.</title>
        <authorList>
            <person name="Wang J."/>
        </authorList>
    </citation>
    <scope>NUCLEOTIDE SEQUENCE</scope>
    <source>
        <tissue evidence="9">Leaf</tissue>
    </source>
</reference>
<dbReference type="FunFam" id="1.10.510.10:FF:000084">
    <property type="entry name" value="Wall-associated receptor kinase 2"/>
    <property type="match status" value="1"/>
</dbReference>
<evidence type="ECO:0000256" key="7">
    <source>
        <dbReference type="SAM" id="MobiDB-lite"/>
    </source>
</evidence>
<dbReference type="OrthoDB" id="4062651at2759"/>
<keyword evidence="4 5" id="KW-0067">ATP-binding</keyword>
<dbReference type="GO" id="GO:0005524">
    <property type="term" value="F:ATP binding"/>
    <property type="evidence" value="ECO:0007669"/>
    <property type="project" value="UniProtKB-UniRule"/>
</dbReference>
<dbReference type="AlphaFoldDB" id="A0A9E7JJG5"/>
<organism evidence="9 10">
    <name type="scientific">Musa troglodytarum</name>
    <name type="common">fe'i banana</name>
    <dbReference type="NCBI Taxonomy" id="320322"/>
    <lineage>
        <taxon>Eukaryota</taxon>
        <taxon>Viridiplantae</taxon>
        <taxon>Streptophyta</taxon>
        <taxon>Embryophyta</taxon>
        <taxon>Tracheophyta</taxon>
        <taxon>Spermatophyta</taxon>
        <taxon>Magnoliopsida</taxon>
        <taxon>Liliopsida</taxon>
        <taxon>Zingiberales</taxon>
        <taxon>Musaceae</taxon>
        <taxon>Musa</taxon>
    </lineage>
</organism>
<dbReference type="SMART" id="SM00220">
    <property type="entry name" value="S_TKc"/>
    <property type="match status" value="1"/>
</dbReference>
<keyword evidence="6" id="KW-0723">Serine/threonine-protein kinase</keyword>
<feature type="compositionally biased region" description="Basic and acidic residues" evidence="7">
    <location>
        <begin position="372"/>
        <end position="390"/>
    </location>
</feature>
<dbReference type="Gene3D" id="3.30.200.20">
    <property type="entry name" value="Phosphorylase Kinase, domain 1"/>
    <property type="match status" value="1"/>
</dbReference>
<dbReference type="PROSITE" id="PS00108">
    <property type="entry name" value="PROTEIN_KINASE_ST"/>
    <property type="match status" value="1"/>
</dbReference>
<evidence type="ECO:0000256" key="6">
    <source>
        <dbReference type="RuleBase" id="RU000304"/>
    </source>
</evidence>
<evidence type="ECO:0000313" key="9">
    <source>
        <dbReference type="EMBL" id="URD83252.1"/>
    </source>
</evidence>
<evidence type="ECO:0000256" key="1">
    <source>
        <dbReference type="ARBA" id="ARBA00022679"/>
    </source>
</evidence>
<keyword evidence="10" id="KW-1185">Reference proteome</keyword>
<dbReference type="InterPro" id="IPR008271">
    <property type="entry name" value="Ser/Thr_kinase_AS"/>
</dbReference>
<dbReference type="PANTHER" id="PTHR27005:SF283">
    <property type="entry name" value="OS02G0633066 PROTEIN"/>
    <property type="match status" value="1"/>
</dbReference>
<evidence type="ECO:0000256" key="4">
    <source>
        <dbReference type="ARBA" id="ARBA00022840"/>
    </source>
</evidence>
<dbReference type="InterPro" id="IPR017441">
    <property type="entry name" value="Protein_kinase_ATP_BS"/>
</dbReference>
<keyword evidence="9" id="KW-0675">Receptor</keyword>
<feature type="region of interest" description="Disordered" evidence="7">
    <location>
        <begin position="295"/>
        <end position="390"/>
    </location>
</feature>
<dbReference type="GO" id="GO:0005886">
    <property type="term" value="C:plasma membrane"/>
    <property type="evidence" value="ECO:0007669"/>
    <property type="project" value="TreeGrafter"/>
</dbReference>
<evidence type="ECO:0000256" key="2">
    <source>
        <dbReference type="ARBA" id="ARBA00022741"/>
    </source>
</evidence>
<evidence type="ECO:0000313" key="10">
    <source>
        <dbReference type="Proteomes" id="UP001055439"/>
    </source>
</evidence>
<dbReference type="PROSITE" id="PS50011">
    <property type="entry name" value="PROTEIN_KINASE_DOM"/>
    <property type="match status" value="1"/>
</dbReference>
<sequence>MYELEELDKATNHFDKTRIIGGGGHGHVYKGILSDQRVVAIKIPNISNQVELAQFINEVFILSQTNHRNVVKLFGCCLQTQVPLLVFEFISGGTLSDHLLAGEGISPLSFEDRLRIATEVAKALSYLHTEASITIFHRDIKSSNILLDERKTAKLADFGASRSVSVEQTSVATAVQGTFGYLDPEYHQTGRLTEKSDVYSFGVILAELLTGQLAIPRQENNVVRYLVMDFLVALKQKSLFKVIDPLVLNEGSQEAVKRIARLAETCLKLSGNDRPTMREVEDELEAIRSKKAKADDTMVSVNSGRSSVGGGAASSETSRRIRTGQYRSKRQFPNDDGIDLGNPGIMSRLGSTTSSEASGRSSTTQYSMEMEVCSREREREREQPRGTKIF</sequence>
<dbReference type="InterPro" id="IPR011009">
    <property type="entry name" value="Kinase-like_dom_sf"/>
</dbReference>
<comment type="similarity">
    <text evidence="6">Belongs to the protein kinase superfamily.</text>
</comment>
<feature type="compositionally biased region" description="Low complexity" evidence="7">
    <location>
        <begin position="351"/>
        <end position="364"/>
    </location>
</feature>
<dbReference type="PANTHER" id="PTHR27005">
    <property type="entry name" value="WALL-ASSOCIATED RECEPTOR KINASE-LIKE 21"/>
    <property type="match status" value="1"/>
</dbReference>
<dbReference type="GO" id="GO:0007166">
    <property type="term" value="P:cell surface receptor signaling pathway"/>
    <property type="evidence" value="ECO:0007669"/>
    <property type="project" value="InterPro"/>
</dbReference>
<dbReference type="Gene3D" id="1.10.510.10">
    <property type="entry name" value="Transferase(Phosphotransferase) domain 1"/>
    <property type="match status" value="1"/>
</dbReference>
<feature type="binding site" evidence="5">
    <location>
        <position position="42"/>
    </location>
    <ligand>
        <name>ATP</name>
        <dbReference type="ChEBI" id="CHEBI:30616"/>
    </ligand>
</feature>
<proteinExistence type="inferred from homology"/>
<dbReference type="SUPFAM" id="SSF56112">
    <property type="entry name" value="Protein kinase-like (PK-like)"/>
    <property type="match status" value="1"/>
</dbReference>
<dbReference type="InterPro" id="IPR000719">
    <property type="entry name" value="Prot_kinase_dom"/>
</dbReference>
<evidence type="ECO:0000259" key="8">
    <source>
        <dbReference type="PROSITE" id="PS50011"/>
    </source>
</evidence>
<dbReference type="Proteomes" id="UP001055439">
    <property type="component" value="Chromosome 10"/>
</dbReference>
<dbReference type="Pfam" id="PF00069">
    <property type="entry name" value="Pkinase"/>
    <property type="match status" value="1"/>
</dbReference>
<dbReference type="InterPro" id="IPR045274">
    <property type="entry name" value="WAK-like"/>
</dbReference>
<feature type="domain" description="Protein kinase" evidence="8">
    <location>
        <begin position="14"/>
        <end position="287"/>
    </location>
</feature>
<dbReference type="EMBL" id="CP097503">
    <property type="protein sequence ID" value="URD83252.1"/>
    <property type="molecule type" value="Genomic_DNA"/>
</dbReference>